<sequence>MLVTPSRGHSAFAAIGSDRLLADILILWISRPQCSYPEISVVLYWTLQSNIHHSLHSLSYFFCCIVLRAQTQPSLTTHLMRPFFGSLCFVTQPSFPYSVGLDSRIQHSLPSAQLPRLLYGLVLDSPLLHL</sequence>
<name>A0A8X6U1X2_NEPPI</name>
<protein>
    <submittedName>
        <fullName evidence="1">Uncharacterized protein</fullName>
    </submittedName>
</protein>
<proteinExistence type="predicted"/>
<evidence type="ECO:0000313" key="1">
    <source>
        <dbReference type="EMBL" id="GFT69976.1"/>
    </source>
</evidence>
<dbReference type="Proteomes" id="UP000887013">
    <property type="component" value="Unassembled WGS sequence"/>
</dbReference>
<dbReference type="EMBL" id="BMAW01020776">
    <property type="protein sequence ID" value="GFT69976.1"/>
    <property type="molecule type" value="Genomic_DNA"/>
</dbReference>
<evidence type="ECO:0000313" key="2">
    <source>
        <dbReference type="Proteomes" id="UP000887013"/>
    </source>
</evidence>
<accession>A0A8X6U1X2</accession>
<dbReference type="AlphaFoldDB" id="A0A8X6U1X2"/>
<organism evidence="1 2">
    <name type="scientific">Nephila pilipes</name>
    <name type="common">Giant wood spider</name>
    <name type="synonym">Nephila maculata</name>
    <dbReference type="NCBI Taxonomy" id="299642"/>
    <lineage>
        <taxon>Eukaryota</taxon>
        <taxon>Metazoa</taxon>
        <taxon>Ecdysozoa</taxon>
        <taxon>Arthropoda</taxon>
        <taxon>Chelicerata</taxon>
        <taxon>Arachnida</taxon>
        <taxon>Araneae</taxon>
        <taxon>Araneomorphae</taxon>
        <taxon>Entelegynae</taxon>
        <taxon>Araneoidea</taxon>
        <taxon>Nephilidae</taxon>
        <taxon>Nephila</taxon>
    </lineage>
</organism>
<reference evidence="1" key="1">
    <citation type="submission" date="2020-08" db="EMBL/GenBank/DDBJ databases">
        <title>Multicomponent nature underlies the extraordinary mechanical properties of spider dragline silk.</title>
        <authorList>
            <person name="Kono N."/>
            <person name="Nakamura H."/>
            <person name="Mori M."/>
            <person name="Yoshida Y."/>
            <person name="Ohtoshi R."/>
            <person name="Malay A.D."/>
            <person name="Moran D.A.P."/>
            <person name="Tomita M."/>
            <person name="Numata K."/>
            <person name="Arakawa K."/>
        </authorList>
    </citation>
    <scope>NUCLEOTIDE SEQUENCE</scope>
</reference>
<comment type="caution">
    <text evidence="1">The sequence shown here is derived from an EMBL/GenBank/DDBJ whole genome shotgun (WGS) entry which is preliminary data.</text>
</comment>
<gene>
    <name evidence="1" type="ORF">NPIL_333001</name>
</gene>
<keyword evidence="2" id="KW-1185">Reference proteome</keyword>